<dbReference type="OrthoDB" id="10016885at2759"/>
<evidence type="ECO:0000313" key="2">
    <source>
        <dbReference type="EMBL" id="CAF1486454.1"/>
    </source>
</evidence>
<evidence type="ECO:0000313" key="4">
    <source>
        <dbReference type="EMBL" id="CAF4350408.1"/>
    </source>
</evidence>
<dbReference type="Proteomes" id="UP000682733">
    <property type="component" value="Unassembled WGS sequence"/>
</dbReference>
<dbReference type="Proteomes" id="UP000677228">
    <property type="component" value="Unassembled WGS sequence"/>
</dbReference>
<organism evidence="2 5">
    <name type="scientific">Didymodactylos carnosus</name>
    <dbReference type="NCBI Taxonomy" id="1234261"/>
    <lineage>
        <taxon>Eukaryota</taxon>
        <taxon>Metazoa</taxon>
        <taxon>Spiralia</taxon>
        <taxon>Gnathifera</taxon>
        <taxon>Rotifera</taxon>
        <taxon>Eurotatoria</taxon>
        <taxon>Bdelloidea</taxon>
        <taxon>Philodinida</taxon>
        <taxon>Philodinidae</taxon>
        <taxon>Didymodactylos</taxon>
    </lineage>
</organism>
<dbReference type="EMBL" id="CAJOBA010034882">
    <property type="protein sequence ID" value="CAF3993965.1"/>
    <property type="molecule type" value="Genomic_DNA"/>
</dbReference>
<proteinExistence type="predicted"/>
<protein>
    <submittedName>
        <fullName evidence="2">Uncharacterized protein</fullName>
    </submittedName>
</protein>
<dbReference type="Proteomes" id="UP000681722">
    <property type="component" value="Unassembled WGS sequence"/>
</dbReference>
<dbReference type="AlphaFoldDB" id="A0A815S7I0"/>
<sequence length="135" mass="15992">MRAEACHKWSKVLAEQDFDDFITVERGGKREDAFWNVYPDLEMEARLFVYDQCAKKEASFTADTLARFIDARFYEITNTKKVATGLIRSVGSWRLDIRHFGVKYTGNQGRPYFLGHEREDVVKHREEFVKYFIEH</sequence>
<comment type="caution">
    <text evidence="2">The sequence shown here is derived from an EMBL/GenBank/DDBJ whole genome shotgun (WGS) entry which is preliminary data.</text>
</comment>
<keyword evidence="5" id="KW-1185">Reference proteome</keyword>
<dbReference type="EMBL" id="CAJNOQ010021456">
    <property type="protein sequence ID" value="CAF1486454.1"/>
    <property type="molecule type" value="Genomic_DNA"/>
</dbReference>
<dbReference type="Proteomes" id="UP000663829">
    <property type="component" value="Unassembled WGS sequence"/>
</dbReference>
<reference evidence="2" key="1">
    <citation type="submission" date="2021-02" db="EMBL/GenBank/DDBJ databases">
        <authorList>
            <person name="Nowell W R."/>
        </authorList>
    </citation>
    <scope>NUCLEOTIDE SEQUENCE</scope>
</reference>
<evidence type="ECO:0000313" key="5">
    <source>
        <dbReference type="Proteomes" id="UP000663829"/>
    </source>
</evidence>
<name>A0A815S7I0_9BILA</name>
<evidence type="ECO:0000313" key="1">
    <source>
        <dbReference type="EMBL" id="CAF1182633.1"/>
    </source>
</evidence>
<dbReference type="EMBL" id="CAJOBC010086944">
    <property type="protein sequence ID" value="CAF4350408.1"/>
    <property type="molecule type" value="Genomic_DNA"/>
</dbReference>
<evidence type="ECO:0000313" key="3">
    <source>
        <dbReference type="EMBL" id="CAF3993965.1"/>
    </source>
</evidence>
<dbReference type="EMBL" id="CAJNOK010013351">
    <property type="protein sequence ID" value="CAF1182633.1"/>
    <property type="molecule type" value="Genomic_DNA"/>
</dbReference>
<accession>A0A815S7I0</accession>
<gene>
    <name evidence="2" type="ORF">GPM918_LOCUS36060</name>
    <name evidence="1" type="ORF">OVA965_LOCUS23139</name>
    <name evidence="4" type="ORF">SRO942_LOCUS36787</name>
    <name evidence="3" type="ORF">TMI583_LOCUS23860</name>
</gene>